<keyword evidence="3" id="KW-1185">Reference proteome</keyword>
<evidence type="ECO:0000313" key="3">
    <source>
        <dbReference type="Proteomes" id="UP001527866"/>
    </source>
</evidence>
<evidence type="ECO:0000313" key="2">
    <source>
        <dbReference type="EMBL" id="MDA2809748.1"/>
    </source>
</evidence>
<organism evidence="2 3">
    <name type="scientific">Nocardiopsis endophytica</name>
    <dbReference type="NCBI Taxonomy" id="3018445"/>
    <lineage>
        <taxon>Bacteria</taxon>
        <taxon>Bacillati</taxon>
        <taxon>Actinomycetota</taxon>
        <taxon>Actinomycetes</taxon>
        <taxon>Streptosporangiales</taxon>
        <taxon>Nocardiopsidaceae</taxon>
        <taxon>Nocardiopsis</taxon>
    </lineage>
</organism>
<name>A0ABT4TYG8_9ACTN</name>
<reference evidence="2 3" key="1">
    <citation type="submission" date="2023-01" db="EMBL/GenBank/DDBJ databases">
        <title>Draft genome sequence of Nocardiopsis sp. RSe5-2 isolated from halophytes.</title>
        <authorList>
            <person name="Duangmal K."/>
            <person name="Chantavorakit T."/>
        </authorList>
    </citation>
    <scope>NUCLEOTIDE SEQUENCE [LARGE SCALE GENOMIC DNA]</scope>
    <source>
        <strain evidence="2 3">RSe5-2</strain>
    </source>
</reference>
<protein>
    <submittedName>
        <fullName evidence="2">Uncharacterized protein</fullName>
    </submittedName>
</protein>
<sequence length="143" mass="15283">MSDQQLPAEWPASVHPPGAESFGQTAVVWLFDQVPADYRLHGVLRRHPVALSRLARIHVASCLEGARRGYRTARVELRDHLPPHALDQVMNAYLDEGKRTAALLRQVEAVDAALRAQAAEGGEGGEGTAEGVSGGDGGAEVSR</sequence>
<accession>A0ABT4TYG8</accession>
<dbReference type="Proteomes" id="UP001527866">
    <property type="component" value="Unassembled WGS sequence"/>
</dbReference>
<dbReference type="EMBL" id="JAQFWQ010000006">
    <property type="protein sequence ID" value="MDA2809748.1"/>
    <property type="molecule type" value="Genomic_DNA"/>
</dbReference>
<dbReference type="RefSeq" id="WP_270683649.1">
    <property type="nucleotide sequence ID" value="NZ_JAQFWQ010000006.1"/>
</dbReference>
<evidence type="ECO:0000256" key="1">
    <source>
        <dbReference type="SAM" id="MobiDB-lite"/>
    </source>
</evidence>
<feature type="region of interest" description="Disordered" evidence="1">
    <location>
        <begin position="118"/>
        <end position="143"/>
    </location>
</feature>
<proteinExistence type="predicted"/>
<gene>
    <name evidence="2" type="ORF">O4J56_03770</name>
</gene>
<comment type="caution">
    <text evidence="2">The sequence shown here is derived from an EMBL/GenBank/DDBJ whole genome shotgun (WGS) entry which is preliminary data.</text>
</comment>
<feature type="compositionally biased region" description="Gly residues" evidence="1">
    <location>
        <begin position="121"/>
        <end position="143"/>
    </location>
</feature>